<evidence type="ECO:0000313" key="1">
    <source>
        <dbReference type="EMBL" id="JAH35626.1"/>
    </source>
</evidence>
<name>A0A0E9S2V5_ANGAN</name>
<reference evidence="1" key="2">
    <citation type="journal article" date="2015" name="Fish Shellfish Immunol.">
        <title>Early steps in the European eel (Anguilla anguilla)-Vibrio vulnificus interaction in the gills: Role of the RtxA13 toxin.</title>
        <authorList>
            <person name="Callol A."/>
            <person name="Pajuelo D."/>
            <person name="Ebbesson L."/>
            <person name="Teles M."/>
            <person name="MacKenzie S."/>
            <person name="Amaro C."/>
        </authorList>
    </citation>
    <scope>NUCLEOTIDE SEQUENCE</scope>
</reference>
<accession>A0A0E9S2V5</accession>
<protein>
    <submittedName>
        <fullName evidence="1">Uncharacterized protein</fullName>
    </submittedName>
</protein>
<proteinExistence type="predicted"/>
<sequence>MEAAYWVQLVNISNWLYNRSHFCVFDKISSPTKYSQTAEGLKKLPVEIDRWNESGTSTLQPQCLSQVACPR</sequence>
<reference evidence="1" key="1">
    <citation type="submission" date="2014-11" db="EMBL/GenBank/DDBJ databases">
        <authorList>
            <person name="Amaro Gonzalez C."/>
        </authorList>
    </citation>
    <scope>NUCLEOTIDE SEQUENCE</scope>
</reference>
<dbReference type="AlphaFoldDB" id="A0A0E9S2V5"/>
<organism evidence="1">
    <name type="scientific">Anguilla anguilla</name>
    <name type="common">European freshwater eel</name>
    <name type="synonym">Muraena anguilla</name>
    <dbReference type="NCBI Taxonomy" id="7936"/>
    <lineage>
        <taxon>Eukaryota</taxon>
        <taxon>Metazoa</taxon>
        <taxon>Chordata</taxon>
        <taxon>Craniata</taxon>
        <taxon>Vertebrata</taxon>
        <taxon>Euteleostomi</taxon>
        <taxon>Actinopterygii</taxon>
        <taxon>Neopterygii</taxon>
        <taxon>Teleostei</taxon>
        <taxon>Anguilliformes</taxon>
        <taxon>Anguillidae</taxon>
        <taxon>Anguilla</taxon>
    </lineage>
</organism>
<dbReference type="EMBL" id="GBXM01072951">
    <property type="protein sequence ID" value="JAH35626.1"/>
    <property type="molecule type" value="Transcribed_RNA"/>
</dbReference>